<dbReference type="Proteomes" id="UP001141933">
    <property type="component" value="Unassembled WGS sequence"/>
</dbReference>
<dbReference type="PANTHER" id="PTHR42716:SF3">
    <property type="entry name" value="SLL1913 PROTEIN"/>
    <property type="match status" value="1"/>
</dbReference>
<sequence length="627" mass="69777">MKKGIRTLALFFCSLFISSCSENSPILNVDVLVVGGGTSGVAAGLQSARSGVNTLIVEETSWLGGMLTSAGVSAVDGNYNLPAGIWGEFQSRLIAYYGSRDSLKTGWVSNVLFEPSVGNQVFCEMVNQEKNLNVYFDTVWKNIERENNCWKVTLLRPDGTTEIVVSKVLIDATELGDVAKSCGVGYDIGMESRDSTNESIAPDNANGIIQDLTYVAILKDYGVDVTIPEPKGYSPTEFACACANQLCKSPKEPDRIWSKDKMITYGKLPNNKYMINWPIEGNDYYINLVEMLPEERKEALQAAKDHTIRFIYFLQKELGYNTLGLADDEYPTSDKLPFIPYHRESRRIHGLVRFNLNHIMNPYDQQYPLYRTCIAVGDYPVDHHHTRYRGGEELPDLYFHPIPSYGLPLGVMIPKDIDGLIVAEKSISVSNIVNGTTRLQPVVLQIGQAAGALAALAVSQDKDIDEVSVRDVQDIILDSKGYLLPYLDVPVSDKRFASYQRIGASGILRGKGKNVGWSNQTWLRADSVLLSAELEDLCNFYPKIKNKVDLKSLKPVSVEKLMGLVQDIAKSEGKDLSSDFEKIWLDCGLERWNPNVDITRGEMAVIVDHILDPFHSKAVNIKGEFIQ</sequence>
<gene>
    <name evidence="2" type="ORF">O6P32_07580</name>
</gene>
<feature type="signal peptide" evidence="1">
    <location>
        <begin position="1"/>
        <end position="23"/>
    </location>
</feature>
<dbReference type="InterPro" id="IPR005288">
    <property type="entry name" value="NadB"/>
</dbReference>
<comment type="caution">
    <text evidence="2">The sequence shown here is derived from an EMBL/GenBank/DDBJ whole genome shotgun (WGS) entry which is preliminary data.</text>
</comment>
<dbReference type="PANTHER" id="PTHR42716">
    <property type="entry name" value="L-ASPARTATE OXIDASE"/>
    <property type="match status" value="1"/>
</dbReference>
<dbReference type="SUPFAM" id="SSF51905">
    <property type="entry name" value="FAD/NAD(P)-binding domain"/>
    <property type="match status" value="1"/>
</dbReference>
<accession>A0ABT4PHP9</accession>
<protein>
    <submittedName>
        <fullName evidence="2">FAD-dependent oxidoreductase</fullName>
    </submittedName>
</protein>
<evidence type="ECO:0000313" key="3">
    <source>
        <dbReference type="Proteomes" id="UP001141933"/>
    </source>
</evidence>
<proteinExistence type="predicted"/>
<keyword evidence="1" id="KW-0732">Signal</keyword>
<feature type="chain" id="PRO_5045447347" evidence="1">
    <location>
        <begin position="24"/>
        <end position="627"/>
    </location>
</feature>
<dbReference type="Pfam" id="PF12831">
    <property type="entry name" value="FAD_oxidored"/>
    <property type="match status" value="1"/>
</dbReference>
<evidence type="ECO:0000313" key="2">
    <source>
        <dbReference type="EMBL" id="MCZ8372567.1"/>
    </source>
</evidence>
<keyword evidence="3" id="KW-1185">Reference proteome</keyword>
<reference evidence="2" key="1">
    <citation type="submission" date="2022-12" db="EMBL/GenBank/DDBJ databases">
        <title>Phocaeicola acetigenes sp. nov., isolated feces from a healthy human.</title>
        <authorList>
            <person name="Do H."/>
            <person name="Ha Y.B."/>
            <person name="Kim J.-S."/>
            <person name="Suh M.K."/>
            <person name="Kim H.S."/>
            <person name="Lee J.-S."/>
        </authorList>
    </citation>
    <scope>NUCLEOTIDE SEQUENCE</scope>
    <source>
        <strain evidence="2">KGMB11183</strain>
    </source>
</reference>
<name>A0ABT4PHP9_9BACT</name>
<dbReference type="Gene3D" id="3.50.50.60">
    <property type="entry name" value="FAD/NAD(P)-binding domain"/>
    <property type="match status" value="1"/>
</dbReference>
<dbReference type="PROSITE" id="PS51257">
    <property type="entry name" value="PROKAR_LIPOPROTEIN"/>
    <property type="match status" value="1"/>
</dbReference>
<evidence type="ECO:0000256" key="1">
    <source>
        <dbReference type="SAM" id="SignalP"/>
    </source>
</evidence>
<dbReference type="InterPro" id="IPR036188">
    <property type="entry name" value="FAD/NAD-bd_sf"/>
</dbReference>
<organism evidence="2 3">
    <name type="scientific">Phocaeicola acetigenes</name>
    <dbReference type="NCBI Taxonomy" id="3016083"/>
    <lineage>
        <taxon>Bacteria</taxon>
        <taxon>Pseudomonadati</taxon>
        <taxon>Bacteroidota</taxon>
        <taxon>Bacteroidia</taxon>
        <taxon>Bacteroidales</taxon>
        <taxon>Bacteroidaceae</taxon>
        <taxon>Phocaeicola</taxon>
    </lineage>
</organism>
<dbReference type="EMBL" id="JAPZVM010000005">
    <property type="protein sequence ID" value="MCZ8372567.1"/>
    <property type="molecule type" value="Genomic_DNA"/>
</dbReference>